<evidence type="ECO:0000313" key="4">
    <source>
        <dbReference type="Proteomes" id="UP000297477"/>
    </source>
</evidence>
<keyword evidence="3" id="KW-0808">Transferase</keyword>
<organism evidence="3 4">
    <name type="scientific">Micrococcus lylae</name>
    <dbReference type="NCBI Taxonomy" id="1273"/>
    <lineage>
        <taxon>Bacteria</taxon>
        <taxon>Bacillati</taxon>
        <taxon>Actinomycetota</taxon>
        <taxon>Actinomycetes</taxon>
        <taxon>Micrococcales</taxon>
        <taxon>Micrococcaceae</taxon>
        <taxon>Micrococcus</taxon>
    </lineage>
</organism>
<dbReference type="InterPro" id="IPR022488">
    <property type="entry name" value="PPK2-related"/>
</dbReference>
<dbReference type="InterPro" id="IPR022300">
    <property type="entry name" value="PPK2-rel_1"/>
</dbReference>
<dbReference type="EMBL" id="SPKT01000004">
    <property type="protein sequence ID" value="TFI00452.1"/>
    <property type="molecule type" value="Genomic_DNA"/>
</dbReference>
<evidence type="ECO:0000313" key="3">
    <source>
        <dbReference type="EMBL" id="TFI00452.1"/>
    </source>
</evidence>
<protein>
    <submittedName>
        <fullName evidence="3">Polyphosphate kinase 2 family protein</fullName>
    </submittedName>
</protein>
<dbReference type="InterPro" id="IPR027417">
    <property type="entry name" value="P-loop_NTPase"/>
</dbReference>
<keyword evidence="4" id="KW-1185">Reference proteome</keyword>
<dbReference type="NCBIfam" id="TIGR03709">
    <property type="entry name" value="PPK2_rel_1"/>
    <property type="match status" value="1"/>
</dbReference>
<dbReference type="GO" id="GO:0016301">
    <property type="term" value="F:kinase activity"/>
    <property type="evidence" value="ECO:0007669"/>
    <property type="project" value="UniProtKB-KW"/>
</dbReference>
<accession>A0ABY2K2D3</accession>
<dbReference type="SUPFAM" id="SSF52540">
    <property type="entry name" value="P-loop containing nucleoside triphosphate hydrolases"/>
    <property type="match status" value="1"/>
</dbReference>
<feature type="domain" description="Polyphosphate kinase-2-related" evidence="2">
    <location>
        <begin position="92"/>
        <end position="289"/>
    </location>
</feature>
<dbReference type="Pfam" id="PF03976">
    <property type="entry name" value="PPK2"/>
    <property type="match status" value="1"/>
</dbReference>
<gene>
    <name evidence="3" type="ORF">E4A49_03515</name>
</gene>
<sequence length="311" mass="34422">MQGETVGKKKDDKAGRPARATDGHGVFDAPARELFAAGRGDEVRGPADVDAAATPGYGGDKPKGKKDLAARGGALVDLQELLFAQSVREAPVGEVPSLLVILQGMDTAGKGGIMRHVIGAMDPQGLHLHAFKAPTPEERAHDFLWRIRPHLPRPGLVSVFDRSHYEDVLVHRVRGLSPLAEVEERYGAIREFEAAVRAAGTRIVKVMLRISPEEQAERLLARLDDPTKHWKFSEGDLDDRAYWDQYTDAYRIAIERTDTEDAPWFIVPADRKWFARLAVQQLIIETLQGMGLDWPEADFDVAAARRRLLAG</sequence>
<evidence type="ECO:0000259" key="2">
    <source>
        <dbReference type="Pfam" id="PF03976"/>
    </source>
</evidence>
<dbReference type="RefSeq" id="WP_067191754.1">
    <property type="nucleotide sequence ID" value="NZ_SPKT01000004.1"/>
</dbReference>
<dbReference type="PANTHER" id="PTHR34383">
    <property type="entry name" value="POLYPHOSPHATE:AMP PHOSPHOTRANSFERASE-RELATED"/>
    <property type="match status" value="1"/>
</dbReference>
<evidence type="ECO:0000256" key="1">
    <source>
        <dbReference type="SAM" id="MobiDB-lite"/>
    </source>
</evidence>
<dbReference type="PANTHER" id="PTHR34383:SF3">
    <property type="entry name" value="POLYPHOSPHATE:AMP PHOSPHOTRANSFERASE"/>
    <property type="match status" value="1"/>
</dbReference>
<keyword evidence="3" id="KW-0418">Kinase</keyword>
<proteinExistence type="predicted"/>
<name>A0ABY2K2D3_9MICC</name>
<reference evidence="3 4" key="1">
    <citation type="submission" date="2019-03" db="EMBL/GenBank/DDBJ databases">
        <title>Reclassification of Micrococcus aloeverae and Micrococcus yunnanensis as later heterotypic synonyms of Micrococcus luteus.</title>
        <authorList>
            <person name="Huang C.-H."/>
        </authorList>
    </citation>
    <scope>NUCLEOTIDE SEQUENCE [LARGE SCALE GENOMIC DNA]</scope>
    <source>
        <strain evidence="3 4">BCRC 12151</strain>
    </source>
</reference>
<feature type="region of interest" description="Disordered" evidence="1">
    <location>
        <begin position="1"/>
        <end position="66"/>
    </location>
</feature>
<dbReference type="Proteomes" id="UP000297477">
    <property type="component" value="Unassembled WGS sequence"/>
</dbReference>
<comment type="caution">
    <text evidence="3">The sequence shown here is derived from an EMBL/GenBank/DDBJ whole genome shotgun (WGS) entry which is preliminary data.</text>
</comment>
<dbReference type="Gene3D" id="3.40.50.300">
    <property type="entry name" value="P-loop containing nucleotide triphosphate hydrolases"/>
    <property type="match status" value="1"/>
</dbReference>
<feature type="compositionally biased region" description="Basic and acidic residues" evidence="1">
    <location>
        <begin position="1"/>
        <end position="22"/>
    </location>
</feature>